<gene>
    <name evidence="10" type="ORF">BKP45_03300</name>
</gene>
<accession>A0A1S2MAK9</accession>
<evidence type="ECO:0000313" key="11">
    <source>
        <dbReference type="Proteomes" id="UP000180057"/>
    </source>
</evidence>
<comment type="caution">
    <text evidence="10">The sequence shown here is derived from an EMBL/GenBank/DDBJ whole genome shotgun (WGS) entry which is preliminary data.</text>
</comment>
<evidence type="ECO:0000256" key="6">
    <source>
        <dbReference type="ARBA" id="ARBA00022840"/>
    </source>
</evidence>
<reference evidence="10 11" key="1">
    <citation type="submission" date="2016-10" db="EMBL/GenBank/DDBJ databases">
        <title>Draft genome sequences of four alkaliphilic bacteria belonging to the Anaerobacillus genus.</title>
        <authorList>
            <person name="Bassil N.M."/>
            <person name="Lloyd J.R."/>
        </authorList>
    </citation>
    <scope>NUCLEOTIDE SEQUENCE [LARGE SCALE GENOMIC DNA]</scope>
    <source>
        <strain evidence="10 11">DSM 22531</strain>
    </source>
</reference>
<keyword evidence="6 8" id="KW-0067">ATP-binding</keyword>
<organism evidence="10 11">
    <name type="scientific">Anaerobacillus alkalidiazotrophicus</name>
    <dbReference type="NCBI Taxonomy" id="472963"/>
    <lineage>
        <taxon>Bacteria</taxon>
        <taxon>Bacillati</taxon>
        <taxon>Bacillota</taxon>
        <taxon>Bacilli</taxon>
        <taxon>Bacillales</taxon>
        <taxon>Bacillaceae</taxon>
        <taxon>Anaerobacillus</taxon>
    </lineage>
</organism>
<dbReference type="InterPro" id="IPR000719">
    <property type="entry name" value="Prot_kinase_dom"/>
</dbReference>
<dbReference type="AlphaFoldDB" id="A0A1S2MAK9"/>
<feature type="binding site" evidence="8">
    <location>
        <position position="42"/>
    </location>
    <ligand>
        <name>ATP</name>
        <dbReference type="ChEBI" id="CHEBI:30616"/>
    </ligand>
</feature>
<dbReference type="EMBL" id="MLQS01000001">
    <property type="protein sequence ID" value="OIJ21738.1"/>
    <property type="molecule type" value="Genomic_DNA"/>
</dbReference>
<dbReference type="SMART" id="SM00220">
    <property type="entry name" value="S_TKc"/>
    <property type="match status" value="1"/>
</dbReference>
<evidence type="ECO:0000256" key="7">
    <source>
        <dbReference type="PROSITE-ProRule" id="PRU00339"/>
    </source>
</evidence>
<dbReference type="Gene3D" id="1.10.510.10">
    <property type="entry name" value="Transferase(Phosphotransferase) domain 1"/>
    <property type="match status" value="1"/>
</dbReference>
<dbReference type="InterPro" id="IPR050660">
    <property type="entry name" value="NEK_Ser/Thr_kinase"/>
</dbReference>
<dbReference type="PROSITE" id="PS00108">
    <property type="entry name" value="PROTEIN_KINASE_ST"/>
    <property type="match status" value="1"/>
</dbReference>
<dbReference type="PROSITE" id="PS00107">
    <property type="entry name" value="PROTEIN_KINASE_ATP"/>
    <property type="match status" value="1"/>
</dbReference>
<keyword evidence="11" id="KW-1185">Reference proteome</keyword>
<dbReference type="GO" id="GO:0005524">
    <property type="term" value="F:ATP binding"/>
    <property type="evidence" value="ECO:0007669"/>
    <property type="project" value="UniProtKB-UniRule"/>
</dbReference>
<proteinExistence type="inferred from homology"/>
<evidence type="ECO:0000256" key="8">
    <source>
        <dbReference type="PROSITE-ProRule" id="PRU10141"/>
    </source>
</evidence>
<dbReference type="InterPro" id="IPR019734">
    <property type="entry name" value="TPR_rpt"/>
</dbReference>
<evidence type="ECO:0000256" key="5">
    <source>
        <dbReference type="ARBA" id="ARBA00022777"/>
    </source>
</evidence>
<keyword evidence="5" id="KW-0418">Kinase</keyword>
<keyword evidence="4 8" id="KW-0547">Nucleotide-binding</keyword>
<sequence length="667" mass="76963">MGIVIGQVFDGKYKIMKQLGEGGMGTVFLGEHVSLGTNWAIKRISKHTNDKIDLLAEPNIMKKLNHPSLPRIFDIIEDQDFIYIVLDYVEGITLEEELEKKKKIPEKTVVKWAKEICDVLEYLHTQKPNPIIYRDMKPSNLMITKDGSIKVIDFGIAREYKKESKSDTTYIGTRGYAAPEQYGTAQTDARTDIYSLGVTLYHLVTGKGPNDPPYEIKPLRELDSRLSVGLEHIILKSTRQDPKERYGNVKLLLKDFENIHTFSSDYKKARRKKIASNGAFVVSLAFFSFLTVGGVNQLQIEKIEAYEGMVEAGNELLLANQFDEAKHEFEKAIEKIPTRIDAYRDIAQTYLLQNEFDRVIEYVSKEVLPYVDSEHLDSSLFYVLATALFENSQYEEAASQFMRAYDLDRTNLVYERDYAVSLARAGMLEEAEAILVQMVERNTADEVTLYVKGEIFQAQENIEEAIGYYRQTIEEATSEAIKERTIITLAQLYKNNRQKLGNESIDDRITILNQGIDQLTDRNFIVFDELLAEAYYDKAMISKGEEREFFLKESVKHFEQLLSYGYIRPYLMRNIAIIYQLLGEYEQSETTLLDMQERYPQDYRAYLQLALLYAEIENEKPVQNRDYSRVIANYELALQNSPEGETTQDLLPLVNLIAELKQNNWIE</sequence>
<dbReference type="Proteomes" id="UP000180057">
    <property type="component" value="Unassembled WGS sequence"/>
</dbReference>
<name>A0A1S2MAK9_9BACI</name>
<keyword evidence="7" id="KW-0802">TPR repeat</keyword>
<feature type="repeat" description="TPR" evidence="7">
    <location>
        <begin position="378"/>
        <end position="411"/>
    </location>
</feature>
<dbReference type="InterPro" id="IPR017441">
    <property type="entry name" value="Protein_kinase_ATP_BS"/>
</dbReference>
<evidence type="ECO:0000256" key="2">
    <source>
        <dbReference type="ARBA" id="ARBA00012513"/>
    </source>
</evidence>
<dbReference type="PROSITE" id="PS50005">
    <property type="entry name" value="TPR"/>
    <property type="match status" value="1"/>
</dbReference>
<dbReference type="SUPFAM" id="SSF56112">
    <property type="entry name" value="Protein kinase-like (PK-like)"/>
    <property type="match status" value="1"/>
</dbReference>
<dbReference type="SMART" id="SM00028">
    <property type="entry name" value="TPR"/>
    <property type="match status" value="4"/>
</dbReference>
<dbReference type="PROSITE" id="PS50011">
    <property type="entry name" value="PROTEIN_KINASE_DOM"/>
    <property type="match status" value="1"/>
</dbReference>
<dbReference type="STRING" id="472963.BKP45_03300"/>
<evidence type="ECO:0000256" key="3">
    <source>
        <dbReference type="ARBA" id="ARBA00022679"/>
    </source>
</evidence>
<dbReference type="Pfam" id="PF00069">
    <property type="entry name" value="Pkinase"/>
    <property type="match status" value="1"/>
</dbReference>
<evidence type="ECO:0000256" key="4">
    <source>
        <dbReference type="ARBA" id="ARBA00022741"/>
    </source>
</evidence>
<dbReference type="PANTHER" id="PTHR43671">
    <property type="entry name" value="SERINE/THREONINE-PROTEIN KINASE NEK"/>
    <property type="match status" value="1"/>
</dbReference>
<comment type="similarity">
    <text evidence="1">Belongs to the protein kinase superfamily. NEK Ser/Thr protein kinase family. NIMA subfamily.</text>
</comment>
<protein>
    <recommendedName>
        <fullName evidence="2">non-specific serine/threonine protein kinase</fullName>
        <ecNumber evidence="2">2.7.11.1</ecNumber>
    </recommendedName>
</protein>
<dbReference type="InterPro" id="IPR011990">
    <property type="entry name" value="TPR-like_helical_dom_sf"/>
</dbReference>
<dbReference type="GO" id="GO:0004674">
    <property type="term" value="F:protein serine/threonine kinase activity"/>
    <property type="evidence" value="ECO:0007669"/>
    <property type="project" value="UniProtKB-EC"/>
</dbReference>
<feature type="domain" description="Protein kinase" evidence="9">
    <location>
        <begin position="13"/>
        <end position="263"/>
    </location>
</feature>
<dbReference type="RefSeq" id="WP_071388324.1">
    <property type="nucleotide sequence ID" value="NZ_MLQS01000001.1"/>
</dbReference>
<dbReference type="EC" id="2.7.11.1" evidence="2"/>
<dbReference type="InterPro" id="IPR008271">
    <property type="entry name" value="Ser/Thr_kinase_AS"/>
</dbReference>
<dbReference type="SUPFAM" id="SSF48452">
    <property type="entry name" value="TPR-like"/>
    <property type="match status" value="2"/>
</dbReference>
<dbReference type="CDD" id="cd14014">
    <property type="entry name" value="STKc_PknB_like"/>
    <property type="match status" value="1"/>
</dbReference>
<evidence type="ECO:0000259" key="9">
    <source>
        <dbReference type="PROSITE" id="PS50011"/>
    </source>
</evidence>
<keyword evidence="3" id="KW-0808">Transferase</keyword>
<dbReference type="InterPro" id="IPR011009">
    <property type="entry name" value="Kinase-like_dom_sf"/>
</dbReference>
<evidence type="ECO:0000256" key="1">
    <source>
        <dbReference type="ARBA" id="ARBA00010886"/>
    </source>
</evidence>
<dbReference type="PANTHER" id="PTHR43671:SF13">
    <property type="entry name" value="SERINE_THREONINE-PROTEIN KINASE NEK2"/>
    <property type="match status" value="1"/>
</dbReference>
<evidence type="ECO:0000313" key="10">
    <source>
        <dbReference type="EMBL" id="OIJ21738.1"/>
    </source>
</evidence>
<dbReference type="Gene3D" id="1.25.40.10">
    <property type="entry name" value="Tetratricopeptide repeat domain"/>
    <property type="match status" value="2"/>
</dbReference>